<protein>
    <submittedName>
        <fullName evidence="1">Uncharacterized protein</fullName>
    </submittedName>
</protein>
<dbReference type="AlphaFoldDB" id="A0AAW0E752"/>
<keyword evidence="2" id="KW-1185">Reference proteome</keyword>
<organism evidence="1 2">
    <name type="scientific">Paramarasmius palmivorus</name>
    <dbReference type="NCBI Taxonomy" id="297713"/>
    <lineage>
        <taxon>Eukaryota</taxon>
        <taxon>Fungi</taxon>
        <taxon>Dikarya</taxon>
        <taxon>Basidiomycota</taxon>
        <taxon>Agaricomycotina</taxon>
        <taxon>Agaricomycetes</taxon>
        <taxon>Agaricomycetidae</taxon>
        <taxon>Agaricales</taxon>
        <taxon>Marasmiineae</taxon>
        <taxon>Marasmiaceae</taxon>
        <taxon>Paramarasmius</taxon>
    </lineage>
</organism>
<name>A0AAW0E752_9AGAR</name>
<dbReference type="GO" id="GO:0005777">
    <property type="term" value="C:peroxisome"/>
    <property type="evidence" value="ECO:0007669"/>
    <property type="project" value="InterPro"/>
</dbReference>
<dbReference type="GO" id="GO:0071949">
    <property type="term" value="F:FAD binding"/>
    <property type="evidence" value="ECO:0007669"/>
    <property type="project" value="InterPro"/>
</dbReference>
<evidence type="ECO:0000313" key="1">
    <source>
        <dbReference type="EMBL" id="KAK7060955.1"/>
    </source>
</evidence>
<dbReference type="SUPFAM" id="SSF56645">
    <property type="entry name" value="Acyl-CoA dehydrogenase NM domain-like"/>
    <property type="match status" value="1"/>
</dbReference>
<dbReference type="PANTHER" id="PTHR10909:SF382">
    <property type="entry name" value="ACYL-COENZYME A OXIDASE"/>
    <property type="match status" value="1"/>
</dbReference>
<dbReference type="InterPro" id="IPR012258">
    <property type="entry name" value="Acyl-CoA_oxidase"/>
</dbReference>
<dbReference type="GO" id="GO:0003997">
    <property type="term" value="F:acyl-CoA oxidase activity"/>
    <property type="evidence" value="ECO:0007669"/>
    <property type="project" value="InterPro"/>
</dbReference>
<dbReference type="PANTHER" id="PTHR10909">
    <property type="entry name" value="ELECTRON TRANSPORT OXIDOREDUCTASE"/>
    <property type="match status" value="1"/>
</dbReference>
<dbReference type="Gene3D" id="2.40.110.10">
    <property type="entry name" value="Butyryl-CoA Dehydrogenase, subunit A, domain 2"/>
    <property type="match status" value="1"/>
</dbReference>
<gene>
    <name evidence="1" type="ORF">VNI00_000690</name>
</gene>
<dbReference type="EMBL" id="JAYKXP010000002">
    <property type="protein sequence ID" value="KAK7060955.1"/>
    <property type="molecule type" value="Genomic_DNA"/>
</dbReference>
<comment type="caution">
    <text evidence="1">The sequence shown here is derived from an EMBL/GenBank/DDBJ whole genome shotgun (WGS) entry which is preliminary data.</text>
</comment>
<dbReference type="GO" id="GO:0033540">
    <property type="term" value="P:fatty acid beta-oxidation using acyl-CoA oxidase"/>
    <property type="evidence" value="ECO:0007669"/>
    <property type="project" value="TreeGrafter"/>
</dbReference>
<accession>A0AAW0E752</accession>
<dbReference type="GO" id="GO:0055088">
    <property type="term" value="P:lipid homeostasis"/>
    <property type="evidence" value="ECO:0007669"/>
    <property type="project" value="TreeGrafter"/>
</dbReference>
<evidence type="ECO:0000313" key="2">
    <source>
        <dbReference type="Proteomes" id="UP001383192"/>
    </source>
</evidence>
<dbReference type="InterPro" id="IPR046373">
    <property type="entry name" value="Acyl-CoA_Oxase/DH_mid-dom_sf"/>
</dbReference>
<dbReference type="InterPro" id="IPR036250">
    <property type="entry name" value="AcylCo_DH-like_C"/>
</dbReference>
<dbReference type="Proteomes" id="UP001383192">
    <property type="component" value="Unassembled WGS sequence"/>
</dbReference>
<proteinExistence type="predicted"/>
<reference evidence="1 2" key="1">
    <citation type="submission" date="2024-01" db="EMBL/GenBank/DDBJ databases">
        <title>A draft genome for a cacao thread blight-causing isolate of Paramarasmius palmivorus.</title>
        <authorList>
            <person name="Baruah I.K."/>
            <person name="Bukari Y."/>
            <person name="Amoako-Attah I."/>
            <person name="Meinhardt L.W."/>
            <person name="Bailey B.A."/>
            <person name="Cohen S.P."/>
        </authorList>
    </citation>
    <scope>NUCLEOTIDE SEQUENCE [LARGE SCALE GENOMIC DNA]</scope>
    <source>
        <strain evidence="1 2">GH-12</strain>
    </source>
</reference>
<dbReference type="InterPro" id="IPR009100">
    <property type="entry name" value="AcylCoA_DH/oxidase_NM_dom_sf"/>
</dbReference>
<sequence length="229" mass="24846">MPPTLPAGGTARIGIVFARLITKDGGQGIRPFIVPLNDGEQMCSGVIARELPNRLGSKALGHAITSFDHVILPAASLLGNTADVQPEKARFFDSIWRVSIGSMSLGAVIIPGLKMAAYIGAKYSHRRKVINPDGNQVSVLSFRTQQFPILHALAQGFVLDAFYRCASSWVSGQTETGFRIAIATIVKVTMISHWRRTGCTIADRCGAQGTFDFNQILPMEVSEELKDFL</sequence>
<dbReference type="SUPFAM" id="SSF47203">
    <property type="entry name" value="Acyl-CoA dehydrogenase C-terminal domain-like"/>
    <property type="match status" value="1"/>
</dbReference>
<dbReference type="GO" id="GO:0005504">
    <property type="term" value="F:fatty acid binding"/>
    <property type="evidence" value="ECO:0007669"/>
    <property type="project" value="TreeGrafter"/>
</dbReference>
<dbReference type="Gene3D" id="1.20.140.10">
    <property type="entry name" value="Butyryl-CoA Dehydrogenase, subunit A, domain 3"/>
    <property type="match status" value="1"/>
</dbReference>